<protein>
    <submittedName>
        <fullName evidence="1">Uncharacterized protein</fullName>
    </submittedName>
</protein>
<dbReference type="InterPro" id="IPR004245">
    <property type="entry name" value="DUF229"/>
</dbReference>
<dbReference type="GO" id="GO:0005615">
    <property type="term" value="C:extracellular space"/>
    <property type="evidence" value="ECO:0007669"/>
    <property type="project" value="TreeGrafter"/>
</dbReference>
<dbReference type="PANTHER" id="PTHR10974:SF1">
    <property type="entry name" value="FI08016P-RELATED"/>
    <property type="match status" value="1"/>
</dbReference>
<organism evidence="1 3">
    <name type="scientific">Didymodactylos carnosus</name>
    <dbReference type="NCBI Taxonomy" id="1234261"/>
    <lineage>
        <taxon>Eukaryota</taxon>
        <taxon>Metazoa</taxon>
        <taxon>Spiralia</taxon>
        <taxon>Gnathifera</taxon>
        <taxon>Rotifera</taxon>
        <taxon>Eurotatoria</taxon>
        <taxon>Bdelloidea</taxon>
        <taxon>Philodinida</taxon>
        <taxon>Philodinidae</taxon>
        <taxon>Didymodactylos</taxon>
    </lineage>
</organism>
<gene>
    <name evidence="1" type="ORF">GPM918_LOCUS25999</name>
    <name evidence="2" type="ORF">SRO942_LOCUS26072</name>
</gene>
<comment type="caution">
    <text evidence="1">The sequence shown here is derived from an EMBL/GenBank/DDBJ whole genome shotgun (WGS) entry which is preliminary data.</text>
</comment>
<dbReference type="OrthoDB" id="413313at2759"/>
<accession>A0A814ZXN8</accession>
<dbReference type="PANTHER" id="PTHR10974">
    <property type="entry name" value="FI08016P-RELATED"/>
    <property type="match status" value="1"/>
</dbReference>
<reference evidence="1" key="1">
    <citation type="submission" date="2021-02" db="EMBL/GenBank/DDBJ databases">
        <authorList>
            <person name="Nowell W R."/>
        </authorList>
    </citation>
    <scope>NUCLEOTIDE SEQUENCE</scope>
</reference>
<name>A0A814ZXN8_9BILA</name>
<proteinExistence type="predicted"/>
<evidence type="ECO:0000313" key="3">
    <source>
        <dbReference type="Proteomes" id="UP000663829"/>
    </source>
</evidence>
<dbReference type="CDD" id="cd16021">
    <property type="entry name" value="ALP_like"/>
    <property type="match status" value="1"/>
</dbReference>
<sequence>MITTKCSLLILLTFVTITFVYSFSSSFYNIFINRTFSSTPGNRVVDYPKHGQLLIDETDLLDFKQSLPTLSTHIQLLKEKYFNKTNLYCQYPKLNIDSKDIWNHLRPVKQKQPACRKIQNWVYTDNGTFRLSQQAIQNHGPINCSYRAILRGKNDFSVLDGPLLSSVVDKTPLVSDFFHVHCRGRDGSVYSNIHSSIKFDADLHMRHILNPMVKSHLGYNVLMFGFDSVSRMTFMRLLPKTYSFLVFQLGAVVMKGRSCKSVSHCTEHPPLNFTGYNIVGDGTPAALFPILTGQTEVELPESRRGHAGATTVDKFPWIWKKFKANGYVTQWGEDYPSIGTFQLRLLGFRDQPVDHYARPFLMVAENRRTKHEFCFGSITRLKSMLNWIKELFEMYPSNQPKFSFLLHKQYSHNSNNYLPYADDETLQFLQYMNKHGYLDNTMLMIMTDHGARFSHFRESYQGKLEERLPFMSIRMPPKFQKQYPHIMRNLRLNSHRLTTPFDIHETFLNLIDFHSHQGKYQSKTNRSYSLFQLIPETRKCEESAVGIHWCTCSQWSEISLPSPIIEQFGKAAIQFLNYFVRDAQEKCAELTLYQILKAHQVSTSSKKKKQIYQIQFETRPGNGRFELTATYDRSTNTFDIKKKNLSRINKYVSWTDPLCLSMVVDVVDDGKDMSIVLTCHL</sequence>
<dbReference type="InterPro" id="IPR017850">
    <property type="entry name" value="Alkaline_phosphatase_core_sf"/>
</dbReference>
<dbReference type="EMBL" id="CAJNOQ010010302">
    <property type="protein sequence ID" value="CAF1248221.1"/>
    <property type="molecule type" value="Genomic_DNA"/>
</dbReference>
<dbReference type="AlphaFoldDB" id="A0A814ZXN8"/>
<dbReference type="Proteomes" id="UP000681722">
    <property type="component" value="Unassembled WGS sequence"/>
</dbReference>
<dbReference type="Gene3D" id="3.40.720.10">
    <property type="entry name" value="Alkaline Phosphatase, subunit A"/>
    <property type="match status" value="1"/>
</dbReference>
<evidence type="ECO:0000313" key="2">
    <source>
        <dbReference type="EMBL" id="CAF4015542.1"/>
    </source>
</evidence>
<dbReference type="Proteomes" id="UP000663829">
    <property type="component" value="Unassembled WGS sequence"/>
</dbReference>
<dbReference type="FunFam" id="3.40.720.10:FF:000017">
    <property type="entry name" value="Predicted protein"/>
    <property type="match status" value="1"/>
</dbReference>
<evidence type="ECO:0000313" key="1">
    <source>
        <dbReference type="EMBL" id="CAF1248221.1"/>
    </source>
</evidence>
<keyword evidence="3" id="KW-1185">Reference proteome</keyword>
<dbReference type="Pfam" id="PF02995">
    <property type="entry name" value="DUF229"/>
    <property type="match status" value="2"/>
</dbReference>
<dbReference type="SUPFAM" id="SSF53649">
    <property type="entry name" value="Alkaline phosphatase-like"/>
    <property type="match status" value="1"/>
</dbReference>
<dbReference type="EMBL" id="CAJOBC010013366">
    <property type="protein sequence ID" value="CAF4015542.1"/>
    <property type="molecule type" value="Genomic_DNA"/>
</dbReference>